<protein>
    <submittedName>
        <fullName evidence="3">Tropomyosin</fullName>
    </submittedName>
</protein>
<sequence>MTDRIRARLEQLRTEADNAVARAEEAEAKNKTLELTVLQRDQEITSLQHKLSVLDADLEKAEGKLNEFKSAQDEGESSKQTNEGLLRKIQLLEEELDNAEKNARETVEKLRQVDVKAEHFERQVQRLEQERDQMEKKYEEAEAKYRASKVELDELVQQMEGL</sequence>
<dbReference type="Gene3D" id="1.20.5.340">
    <property type="match status" value="1"/>
</dbReference>
<dbReference type="STRING" id="97359.A0A550CK66"/>
<keyword evidence="4" id="KW-1185">Reference proteome</keyword>
<keyword evidence="1 2" id="KW-0175">Coiled coil</keyword>
<dbReference type="Gene3D" id="1.20.5.170">
    <property type="match status" value="1"/>
</dbReference>
<dbReference type="AlphaFoldDB" id="A0A550CK66"/>
<dbReference type="FunFam" id="1.20.5.340:FF:000001">
    <property type="entry name" value="Tropomyosin alpha-1 chain isoform 2"/>
    <property type="match status" value="1"/>
</dbReference>
<evidence type="ECO:0000256" key="1">
    <source>
        <dbReference type="ARBA" id="ARBA00023054"/>
    </source>
</evidence>
<comment type="caution">
    <text evidence="3">The sequence shown here is derived from an EMBL/GenBank/DDBJ whole genome shotgun (WGS) entry which is preliminary data.</text>
</comment>
<feature type="coiled-coil region" evidence="2">
    <location>
        <begin position="2"/>
        <end position="158"/>
    </location>
</feature>
<dbReference type="EMBL" id="VDMD01000005">
    <property type="protein sequence ID" value="TRM65153.1"/>
    <property type="molecule type" value="Genomic_DNA"/>
</dbReference>
<proteinExistence type="predicted"/>
<dbReference type="Proteomes" id="UP000320762">
    <property type="component" value="Unassembled WGS sequence"/>
</dbReference>
<accession>A0A550CK66</accession>
<organism evidence="3 4">
    <name type="scientific">Schizophyllum amplum</name>
    <dbReference type="NCBI Taxonomy" id="97359"/>
    <lineage>
        <taxon>Eukaryota</taxon>
        <taxon>Fungi</taxon>
        <taxon>Dikarya</taxon>
        <taxon>Basidiomycota</taxon>
        <taxon>Agaricomycotina</taxon>
        <taxon>Agaricomycetes</taxon>
        <taxon>Agaricomycetidae</taxon>
        <taxon>Agaricales</taxon>
        <taxon>Schizophyllaceae</taxon>
        <taxon>Schizophyllum</taxon>
    </lineage>
</organism>
<evidence type="ECO:0000313" key="4">
    <source>
        <dbReference type="Proteomes" id="UP000320762"/>
    </source>
</evidence>
<evidence type="ECO:0000313" key="3">
    <source>
        <dbReference type="EMBL" id="TRM65153.1"/>
    </source>
</evidence>
<evidence type="ECO:0000256" key="2">
    <source>
        <dbReference type="SAM" id="Coils"/>
    </source>
</evidence>
<name>A0A550CK66_9AGAR</name>
<dbReference type="OrthoDB" id="128924at2759"/>
<gene>
    <name evidence="3" type="ORF">BD626DRAFT_567090</name>
</gene>
<dbReference type="Pfam" id="PF00261">
    <property type="entry name" value="Tropomyosin"/>
    <property type="match status" value="2"/>
</dbReference>
<dbReference type="SUPFAM" id="SSF57997">
    <property type="entry name" value="Tropomyosin"/>
    <property type="match status" value="1"/>
</dbReference>
<reference evidence="3 4" key="1">
    <citation type="journal article" date="2019" name="New Phytol.">
        <title>Comparative genomics reveals unique wood-decay strategies and fruiting body development in the Schizophyllaceae.</title>
        <authorList>
            <person name="Almasi E."/>
            <person name="Sahu N."/>
            <person name="Krizsan K."/>
            <person name="Balint B."/>
            <person name="Kovacs G.M."/>
            <person name="Kiss B."/>
            <person name="Cseklye J."/>
            <person name="Drula E."/>
            <person name="Henrissat B."/>
            <person name="Nagy I."/>
            <person name="Chovatia M."/>
            <person name="Adam C."/>
            <person name="LaButti K."/>
            <person name="Lipzen A."/>
            <person name="Riley R."/>
            <person name="Grigoriev I.V."/>
            <person name="Nagy L.G."/>
        </authorList>
    </citation>
    <scope>NUCLEOTIDE SEQUENCE [LARGE SCALE GENOMIC DNA]</scope>
    <source>
        <strain evidence="3 4">NL-1724</strain>
    </source>
</reference>
<dbReference type="InterPro" id="IPR000533">
    <property type="entry name" value="Tropomyosin"/>
</dbReference>